<proteinExistence type="predicted"/>
<feature type="region of interest" description="Disordered" evidence="1">
    <location>
        <begin position="116"/>
        <end position="150"/>
    </location>
</feature>
<keyword evidence="3" id="KW-1185">Reference proteome</keyword>
<evidence type="ECO:0000313" key="3">
    <source>
        <dbReference type="Proteomes" id="UP001595937"/>
    </source>
</evidence>
<comment type="caution">
    <text evidence="2">The sequence shown here is derived from an EMBL/GenBank/DDBJ whole genome shotgun (WGS) entry which is preliminary data.</text>
</comment>
<dbReference type="EMBL" id="JBHSLN010000087">
    <property type="protein sequence ID" value="MFC5299308.1"/>
    <property type="molecule type" value="Genomic_DNA"/>
</dbReference>
<dbReference type="RefSeq" id="WP_343923430.1">
    <property type="nucleotide sequence ID" value="NZ_BAAAIR010000033.1"/>
</dbReference>
<feature type="compositionally biased region" description="Low complexity" evidence="1">
    <location>
        <begin position="23"/>
        <end position="44"/>
    </location>
</feature>
<dbReference type="Proteomes" id="UP001595937">
    <property type="component" value="Unassembled WGS sequence"/>
</dbReference>
<feature type="compositionally biased region" description="Basic and acidic residues" evidence="1">
    <location>
        <begin position="49"/>
        <end position="59"/>
    </location>
</feature>
<gene>
    <name evidence="2" type="ORF">ACFPK8_17465</name>
</gene>
<feature type="region of interest" description="Disordered" evidence="1">
    <location>
        <begin position="23"/>
        <end position="82"/>
    </location>
</feature>
<reference evidence="3" key="1">
    <citation type="journal article" date="2019" name="Int. J. Syst. Evol. Microbiol.">
        <title>The Global Catalogue of Microorganisms (GCM) 10K type strain sequencing project: providing services to taxonomists for standard genome sequencing and annotation.</title>
        <authorList>
            <consortium name="The Broad Institute Genomics Platform"/>
            <consortium name="The Broad Institute Genome Sequencing Center for Infectious Disease"/>
            <person name="Wu L."/>
            <person name="Ma J."/>
        </authorList>
    </citation>
    <scope>NUCLEOTIDE SEQUENCE [LARGE SCALE GENOMIC DNA]</scope>
    <source>
        <strain evidence="3">CGMCC 1.16455</strain>
    </source>
</reference>
<dbReference type="GeneID" id="303296961"/>
<evidence type="ECO:0000256" key="1">
    <source>
        <dbReference type="SAM" id="MobiDB-lite"/>
    </source>
</evidence>
<name>A0ABW0FKW8_9MICO</name>
<organism evidence="2 3">
    <name type="scientific">Brachybacterium tyrofermentans</name>
    <dbReference type="NCBI Taxonomy" id="47848"/>
    <lineage>
        <taxon>Bacteria</taxon>
        <taxon>Bacillati</taxon>
        <taxon>Actinomycetota</taxon>
        <taxon>Actinomycetes</taxon>
        <taxon>Micrococcales</taxon>
        <taxon>Dermabacteraceae</taxon>
        <taxon>Brachybacterium</taxon>
    </lineage>
</organism>
<evidence type="ECO:0000313" key="2">
    <source>
        <dbReference type="EMBL" id="MFC5299308.1"/>
    </source>
</evidence>
<feature type="compositionally biased region" description="Basic residues" evidence="1">
    <location>
        <begin position="141"/>
        <end position="150"/>
    </location>
</feature>
<protein>
    <submittedName>
        <fullName evidence="2">Uncharacterized protein</fullName>
    </submittedName>
</protein>
<sequence>MARSPAPTIAIAIAIAIAAATGTGTRTRTRTRPSTSTSTSTSTRTRTRTRTDRADRADPAAENSFDPGQGPGHAVNMGQAQGFEYATRRDGAVVITHHGTVAAVLRGRRAEQFLDEAAGDPQGAMARWTGNYQHGNERTAKQHPRNRTRH</sequence>
<accession>A0ABW0FKW8</accession>